<organism evidence="1 2">
    <name type="scientific">Cladophialophora chaetospira</name>
    <dbReference type="NCBI Taxonomy" id="386627"/>
    <lineage>
        <taxon>Eukaryota</taxon>
        <taxon>Fungi</taxon>
        <taxon>Dikarya</taxon>
        <taxon>Ascomycota</taxon>
        <taxon>Pezizomycotina</taxon>
        <taxon>Eurotiomycetes</taxon>
        <taxon>Chaetothyriomycetidae</taxon>
        <taxon>Chaetothyriales</taxon>
        <taxon>Herpotrichiellaceae</taxon>
        <taxon>Cladophialophora</taxon>
    </lineage>
</organism>
<dbReference type="AlphaFoldDB" id="A0AA38WPD0"/>
<reference evidence="1" key="1">
    <citation type="submission" date="2022-10" db="EMBL/GenBank/DDBJ databases">
        <title>Culturing micro-colonial fungi from biological soil crusts in the Mojave desert and describing Neophaeococcomyces mojavensis, and introducing the new genera and species Taxawa tesnikishii.</title>
        <authorList>
            <person name="Kurbessoian T."/>
            <person name="Stajich J.E."/>
        </authorList>
    </citation>
    <scope>NUCLEOTIDE SEQUENCE</scope>
    <source>
        <strain evidence="1">TK_41</strain>
    </source>
</reference>
<keyword evidence="2" id="KW-1185">Reference proteome</keyword>
<proteinExistence type="predicted"/>
<evidence type="ECO:0000313" key="1">
    <source>
        <dbReference type="EMBL" id="KAJ9602062.1"/>
    </source>
</evidence>
<name>A0AA38WPD0_9EURO</name>
<comment type="caution">
    <text evidence="1">The sequence shown here is derived from an EMBL/GenBank/DDBJ whole genome shotgun (WGS) entry which is preliminary data.</text>
</comment>
<accession>A0AA38WPD0</accession>
<protein>
    <submittedName>
        <fullName evidence="1">Uncharacterized protein</fullName>
    </submittedName>
</protein>
<gene>
    <name evidence="1" type="ORF">H2200_013422</name>
</gene>
<sequence length="135" mass="16051">MSTVATDQAILWAYRHLYRAGIRAVRHARPARFELRDILRDAFRTSSSPNFNLRRVQNTIKFLENARNYQGFEHRILKNLLRLQYWKGKPLDKRLKHSLRDSNTAAAVESRRQIWHQYRATLTMLNESLDICLTI</sequence>
<dbReference type="Proteomes" id="UP001172673">
    <property type="component" value="Unassembled WGS sequence"/>
</dbReference>
<evidence type="ECO:0000313" key="2">
    <source>
        <dbReference type="Proteomes" id="UP001172673"/>
    </source>
</evidence>
<dbReference type="EMBL" id="JAPDRK010000029">
    <property type="protein sequence ID" value="KAJ9602062.1"/>
    <property type="molecule type" value="Genomic_DNA"/>
</dbReference>